<evidence type="ECO:0000313" key="2">
    <source>
        <dbReference type="Proteomes" id="UP000815325"/>
    </source>
</evidence>
<evidence type="ECO:0000313" key="1">
    <source>
        <dbReference type="EMBL" id="KAF5842749.1"/>
    </source>
</evidence>
<organism evidence="1 2">
    <name type="scientific">Dunaliella salina</name>
    <name type="common">Green alga</name>
    <name type="synonym">Protococcus salinus</name>
    <dbReference type="NCBI Taxonomy" id="3046"/>
    <lineage>
        <taxon>Eukaryota</taxon>
        <taxon>Viridiplantae</taxon>
        <taxon>Chlorophyta</taxon>
        <taxon>core chlorophytes</taxon>
        <taxon>Chlorophyceae</taxon>
        <taxon>CS clade</taxon>
        <taxon>Chlamydomonadales</taxon>
        <taxon>Dunaliellaceae</taxon>
        <taxon>Dunaliella</taxon>
    </lineage>
</organism>
<accession>A0ABQ7H7C2</accession>
<keyword evidence="2" id="KW-1185">Reference proteome</keyword>
<protein>
    <submittedName>
        <fullName evidence="1">Uncharacterized protein</fullName>
    </submittedName>
</protein>
<gene>
    <name evidence="1" type="ORF">DUNSADRAFT_5121</name>
</gene>
<sequence>MPAAVQSARDMMLAGGKEHMQRADSKCMNLLHACEYRLQLCKAPTAWCLREERSTCKGQTANACPFYKPAGRRCSQEEESKCKEKGAIADSNVALAAVISALDACWRKKVALAAVQSARDMMLAEDLLSLPTVVEVVCEACAGGAPADERTAGALSESCVNPQRLMTTIASIFAISIIRIISIIIRQLSTGGAPAAERTTGALSEFNCE</sequence>
<proteinExistence type="predicted"/>
<name>A0ABQ7H7C2_DUNSA</name>
<dbReference type="EMBL" id="MU069455">
    <property type="protein sequence ID" value="KAF5842749.1"/>
    <property type="molecule type" value="Genomic_DNA"/>
</dbReference>
<dbReference type="Proteomes" id="UP000815325">
    <property type="component" value="Unassembled WGS sequence"/>
</dbReference>
<reference evidence="1" key="1">
    <citation type="submission" date="2017-08" db="EMBL/GenBank/DDBJ databases">
        <authorList>
            <person name="Polle J.E."/>
            <person name="Barry K."/>
            <person name="Cushman J."/>
            <person name="Schmutz J."/>
            <person name="Tran D."/>
            <person name="Hathwaick L.T."/>
            <person name="Yim W.C."/>
            <person name="Jenkins J."/>
            <person name="Mckie-Krisberg Z.M."/>
            <person name="Prochnik S."/>
            <person name="Lindquist E."/>
            <person name="Dockter R.B."/>
            <person name="Adam C."/>
            <person name="Molina H."/>
            <person name="Bunkerborg J."/>
            <person name="Jin E."/>
            <person name="Buchheim M."/>
            <person name="Magnuson J."/>
        </authorList>
    </citation>
    <scope>NUCLEOTIDE SEQUENCE</scope>
    <source>
        <strain evidence="1">CCAP 19/18</strain>
    </source>
</reference>
<comment type="caution">
    <text evidence="1">The sequence shown here is derived from an EMBL/GenBank/DDBJ whole genome shotgun (WGS) entry which is preliminary data.</text>
</comment>